<proteinExistence type="predicted"/>
<protein>
    <submittedName>
        <fullName evidence="2">DsbA family oxidoreductase</fullName>
    </submittedName>
</protein>
<dbReference type="SUPFAM" id="SSF52833">
    <property type="entry name" value="Thioredoxin-like"/>
    <property type="match status" value="1"/>
</dbReference>
<evidence type="ECO:0000313" key="2">
    <source>
        <dbReference type="EMBL" id="MCY0094922.1"/>
    </source>
</evidence>
<evidence type="ECO:0000259" key="1">
    <source>
        <dbReference type="Pfam" id="PF01323"/>
    </source>
</evidence>
<sequence>MTTPSLTIDVVSDVMCPWCYIGKRRLEAALEEVAGEIDVEIRWRPYQLDATLPKQGKDRQQYLEDKFGGAEGATQAYAAVRAAGADENIPFAFDKIPVSANTLDAHRLIRWASSLGLDAQDRMVEVLFKAYFEEGKNIGDDAVLAEAGEQVGLERPVVERLLAGDADRDTITAEIDQARQMGVTGVPCFIIDMQYALVGAQSGPALADAMRKVVLEKSKQQPDAAPDGSDMPN</sequence>
<gene>
    <name evidence="2" type="ORF">OEG82_12930</name>
</gene>
<organism evidence="2 3">
    <name type="scientific">Hoeflea ulvae</name>
    <dbReference type="NCBI Taxonomy" id="2983764"/>
    <lineage>
        <taxon>Bacteria</taxon>
        <taxon>Pseudomonadati</taxon>
        <taxon>Pseudomonadota</taxon>
        <taxon>Alphaproteobacteria</taxon>
        <taxon>Hyphomicrobiales</taxon>
        <taxon>Rhizobiaceae</taxon>
        <taxon>Hoeflea</taxon>
    </lineage>
</organism>
<reference evidence="2" key="1">
    <citation type="submission" date="2022-10" db="EMBL/GenBank/DDBJ databases">
        <title>Hoeflea sp. J2-29, isolated from marine algae.</title>
        <authorList>
            <person name="Kristyanto S."/>
            <person name="Kim J.M."/>
            <person name="Jeon C.O."/>
        </authorList>
    </citation>
    <scope>NUCLEOTIDE SEQUENCE</scope>
    <source>
        <strain evidence="2">J2-29</strain>
    </source>
</reference>
<dbReference type="Proteomes" id="UP001081283">
    <property type="component" value="Unassembled WGS sequence"/>
</dbReference>
<evidence type="ECO:0000313" key="3">
    <source>
        <dbReference type="Proteomes" id="UP001081283"/>
    </source>
</evidence>
<feature type="domain" description="DSBA-like thioredoxin" evidence="1">
    <location>
        <begin position="7"/>
        <end position="210"/>
    </location>
</feature>
<name>A0ABT3YH22_9HYPH</name>
<dbReference type="PANTHER" id="PTHR13887:SF41">
    <property type="entry name" value="THIOREDOXIN SUPERFAMILY PROTEIN"/>
    <property type="match status" value="1"/>
</dbReference>
<dbReference type="CDD" id="cd03024">
    <property type="entry name" value="DsbA_FrnE"/>
    <property type="match status" value="1"/>
</dbReference>
<dbReference type="Gene3D" id="3.40.30.10">
    <property type="entry name" value="Glutaredoxin"/>
    <property type="match status" value="1"/>
</dbReference>
<dbReference type="InterPro" id="IPR001853">
    <property type="entry name" value="DSBA-like_thioredoxin_dom"/>
</dbReference>
<accession>A0ABT3YH22</accession>
<keyword evidence="3" id="KW-1185">Reference proteome</keyword>
<dbReference type="Pfam" id="PF01323">
    <property type="entry name" value="DSBA"/>
    <property type="match status" value="1"/>
</dbReference>
<dbReference type="EMBL" id="JAOVZQ010000001">
    <property type="protein sequence ID" value="MCY0094922.1"/>
    <property type="molecule type" value="Genomic_DNA"/>
</dbReference>
<comment type="caution">
    <text evidence="2">The sequence shown here is derived from an EMBL/GenBank/DDBJ whole genome shotgun (WGS) entry which is preliminary data.</text>
</comment>
<dbReference type="PANTHER" id="PTHR13887">
    <property type="entry name" value="GLUTATHIONE S-TRANSFERASE KAPPA"/>
    <property type="match status" value="1"/>
</dbReference>
<dbReference type="RefSeq" id="WP_267612836.1">
    <property type="nucleotide sequence ID" value="NZ_JAOVZQ010000001.1"/>
</dbReference>
<dbReference type="InterPro" id="IPR036249">
    <property type="entry name" value="Thioredoxin-like_sf"/>
</dbReference>